<name>A0AAV4VD02_CAEEX</name>
<evidence type="ECO:0000313" key="2">
    <source>
        <dbReference type="EMBL" id="GIY68182.1"/>
    </source>
</evidence>
<feature type="compositionally biased region" description="Basic and acidic residues" evidence="1">
    <location>
        <begin position="10"/>
        <end position="30"/>
    </location>
</feature>
<protein>
    <submittedName>
        <fullName evidence="2">Uncharacterized protein</fullName>
    </submittedName>
</protein>
<evidence type="ECO:0000313" key="3">
    <source>
        <dbReference type="Proteomes" id="UP001054945"/>
    </source>
</evidence>
<dbReference type="EMBL" id="BPLR01014337">
    <property type="protein sequence ID" value="GIY68182.1"/>
    <property type="molecule type" value="Genomic_DNA"/>
</dbReference>
<feature type="non-terminal residue" evidence="2">
    <location>
        <position position="1"/>
    </location>
</feature>
<organism evidence="2 3">
    <name type="scientific">Caerostris extrusa</name>
    <name type="common">Bark spider</name>
    <name type="synonym">Caerostris bankana</name>
    <dbReference type="NCBI Taxonomy" id="172846"/>
    <lineage>
        <taxon>Eukaryota</taxon>
        <taxon>Metazoa</taxon>
        <taxon>Ecdysozoa</taxon>
        <taxon>Arthropoda</taxon>
        <taxon>Chelicerata</taxon>
        <taxon>Arachnida</taxon>
        <taxon>Araneae</taxon>
        <taxon>Araneomorphae</taxon>
        <taxon>Entelegynae</taxon>
        <taxon>Araneoidea</taxon>
        <taxon>Araneidae</taxon>
        <taxon>Caerostris</taxon>
    </lineage>
</organism>
<keyword evidence="3" id="KW-1185">Reference proteome</keyword>
<sequence length="105" mass="11675">ARLKGRKVGRKQEGSRGTKRKALGDHEGELQVREVDDPGKSISFIVHCNVLNRNKVTFIFEVAQLPAKYNHREIPQTSTINSQINMESEPAASSGVILLVTFPFS</sequence>
<dbReference type="Proteomes" id="UP001054945">
    <property type="component" value="Unassembled WGS sequence"/>
</dbReference>
<reference evidence="2 3" key="1">
    <citation type="submission" date="2021-06" db="EMBL/GenBank/DDBJ databases">
        <title>Caerostris extrusa draft genome.</title>
        <authorList>
            <person name="Kono N."/>
            <person name="Arakawa K."/>
        </authorList>
    </citation>
    <scope>NUCLEOTIDE SEQUENCE [LARGE SCALE GENOMIC DNA]</scope>
</reference>
<evidence type="ECO:0000256" key="1">
    <source>
        <dbReference type="SAM" id="MobiDB-lite"/>
    </source>
</evidence>
<proteinExistence type="predicted"/>
<feature type="region of interest" description="Disordered" evidence="1">
    <location>
        <begin position="1"/>
        <end position="30"/>
    </location>
</feature>
<comment type="caution">
    <text evidence="2">The sequence shown here is derived from an EMBL/GenBank/DDBJ whole genome shotgun (WGS) entry which is preliminary data.</text>
</comment>
<dbReference type="AlphaFoldDB" id="A0AAV4VD02"/>
<accession>A0AAV4VD02</accession>
<gene>
    <name evidence="2" type="ORF">CEXT_417981</name>
</gene>